<dbReference type="NCBIfam" id="TIGR01600">
    <property type="entry name" value="phage_tail_L"/>
    <property type="match status" value="1"/>
</dbReference>
<dbReference type="GO" id="GO:0051536">
    <property type="term" value="F:iron-sulfur cluster binding"/>
    <property type="evidence" value="ECO:0007669"/>
    <property type="project" value="InterPro"/>
</dbReference>
<proteinExistence type="predicted"/>
<gene>
    <name evidence="1" type="ORF">FHW16_005478</name>
</gene>
<organism evidence="1 2">
    <name type="scientific">Phyllobacterium myrsinacearum</name>
    <dbReference type="NCBI Taxonomy" id="28101"/>
    <lineage>
        <taxon>Bacteria</taxon>
        <taxon>Pseudomonadati</taxon>
        <taxon>Pseudomonadota</taxon>
        <taxon>Alphaproteobacteria</taxon>
        <taxon>Hyphomicrobiales</taxon>
        <taxon>Phyllobacteriaceae</taxon>
        <taxon>Phyllobacterium</taxon>
    </lineage>
</organism>
<dbReference type="AlphaFoldDB" id="A0A839EMD9"/>
<comment type="caution">
    <text evidence="1">The sequence shown here is derived from an EMBL/GenBank/DDBJ whole genome shotgun (WGS) entry which is preliminary data.</text>
</comment>
<dbReference type="GO" id="GO:0030430">
    <property type="term" value="C:host cell cytoplasm"/>
    <property type="evidence" value="ECO:0007669"/>
    <property type="project" value="InterPro"/>
</dbReference>
<accession>A0A839EMD9</accession>
<dbReference type="EMBL" id="JACGXN010000016">
    <property type="protein sequence ID" value="MBA8881733.1"/>
    <property type="molecule type" value="Genomic_DNA"/>
</dbReference>
<dbReference type="RefSeq" id="WP_182552280.1">
    <property type="nucleotide sequence ID" value="NZ_JACGXN010000016.1"/>
</dbReference>
<reference evidence="1 2" key="1">
    <citation type="submission" date="2020-07" db="EMBL/GenBank/DDBJ databases">
        <title>Genomic Encyclopedia of Type Strains, Phase IV (KMG-V): Genome sequencing to study the core and pangenomes of soil and plant-associated prokaryotes.</title>
        <authorList>
            <person name="Whitman W."/>
        </authorList>
    </citation>
    <scope>NUCLEOTIDE SEQUENCE [LARGE SCALE GENOMIC DNA]</scope>
    <source>
        <strain evidence="1 2">AN3</strain>
    </source>
</reference>
<dbReference type="InterPro" id="IPR006487">
    <property type="entry name" value="Phage_lambda_L"/>
</dbReference>
<dbReference type="GO" id="GO:0046718">
    <property type="term" value="P:symbiont entry into host cell"/>
    <property type="evidence" value="ECO:0007669"/>
    <property type="project" value="InterPro"/>
</dbReference>
<evidence type="ECO:0000313" key="1">
    <source>
        <dbReference type="EMBL" id="MBA8881733.1"/>
    </source>
</evidence>
<dbReference type="Pfam" id="PF05100">
    <property type="entry name" value="Phage_tail_L"/>
    <property type="match status" value="1"/>
</dbReference>
<name>A0A839EMD9_9HYPH</name>
<sequence length="237" mass="26526">MTSLATTVQTSAPGEYVELFRLDTSSIGGQVLYFCQSAFETKGPTFGGVYYTPVDVEFEGMETNVGGSLPRPKVRVANMNGVFQSIINQYGDLLGCQIQRVRTFAQYLDDGAEADPTQYRGPDTFKIERKLSENPVYVEWELSANIDQEGKQLPGRQCIRDTCLWRYRQFNPATGNFDYSKAQCLYTGSNYFDRNGNPVATRDKDQCGRKLSDCELRFGKGNPLYTSAFPGVGRVRA</sequence>
<protein>
    <submittedName>
        <fullName evidence="1">Lambda family phage minor tail protein L</fullName>
    </submittedName>
</protein>
<keyword evidence="2" id="KW-1185">Reference proteome</keyword>
<dbReference type="Proteomes" id="UP000549052">
    <property type="component" value="Unassembled WGS sequence"/>
</dbReference>
<evidence type="ECO:0000313" key="2">
    <source>
        <dbReference type="Proteomes" id="UP000549052"/>
    </source>
</evidence>